<comment type="subcellular location">
    <subcellularLocation>
        <location evidence="1">Peroxisome</location>
    </subcellularLocation>
</comment>
<gene>
    <name evidence="6" type="ORF">AAG570_009028</name>
</gene>
<dbReference type="InterPro" id="IPR025110">
    <property type="entry name" value="AMP-bd_C"/>
</dbReference>
<dbReference type="InterPro" id="IPR045851">
    <property type="entry name" value="AMP-bd_C_sf"/>
</dbReference>
<dbReference type="Proteomes" id="UP001558652">
    <property type="component" value="Unassembled WGS sequence"/>
</dbReference>
<keyword evidence="7" id="KW-1185">Reference proteome</keyword>
<accession>A0ABD0Z5G0</accession>
<evidence type="ECO:0000256" key="1">
    <source>
        <dbReference type="ARBA" id="ARBA00004275"/>
    </source>
</evidence>
<dbReference type="EMBL" id="JBFDAA010000003">
    <property type="protein sequence ID" value="KAL1138967.1"/>
    <property type="molecule type" value="Genomic_DNA"/>
</dbReference>
<reference evidence="6 7" key="1">
    <citation type="submission" date="2024-07" db="EMBL/GenBank/DDBJ databases">
        <title>Chromosome-level genome assembly of the water stick insect Ranatra chinensis (Heteroptera: Nepidae).</title>
        <authorList>
            <person name="Liu X."/>
        </authorList>
    </citation>
    <scope>NUCLEOTIDE SEQUENCE [LARGE SCALE GENOMIC DNA]</scope>
    <source>
        <strain evidence="6">Cailab_2021Rc</strain>
        <tissue evidence="6">Muscle</tissue>
    </source>
</reference>
<evidence type="ECO:0000259" key="5">
    <source>
        <dbReference type="Pfam" id="PF13193"/>
    </source>
</evidence>
<keyword evidence="3" id="KW-0576">Peroxisome</keyword>
<evidence type="ECO:0000259" key="4">
    <source>
        <dbReference type="Pfam" id="PF00501"/>
    </source>
</evidence>
<dbReference type="PANTHER" id="PTHR24096">
    <property type="entry name" value="LONG-CHAIN-FATTY-ACID--COA LIGASE"/>
    <property type="match status" value="1"/>
</dbReference>
<comment type="caution">
    <text evidence="6">The sequence shown here is derived from an EMBL/GenBank/DDBJ whole genome shotgun (WGS) entry which is preliminary data.</text>
</comment>
<dbReference type="InterPro" id="IPR000873">
    <property type="entry name" value="AMP-dep_synth/lig_dom"/>
</dbReference>
<dbReference type="Gene3D" id="3.40.50.980">
    <property type="match status" value="2"/>
</dbReference>
<dbReference type="Gene3D" id="3.30.300.30">
    <property type="match status" value="1"/>
</dbReference>
<feature type="domain" description="AMP-dependent synthetase/ligase" evidence="4">
    <location>
        <begin position="4"/>
        <end position="352"/>
    </location>
</feature>
<evidence type="ECO:0008006" key="8">
    <source>
        <dbReference type="Google" id="ProtNLM"/>
    </source>
</evidence>
<dbReference type="GO" id="GO:0005777">
    <property type="term" value="C:peroxisome"/>
    <property type="evidence" value="ECO:0007669"/>
    <property type="project" value="UniProtKB-SubCell"/>
</dbReference>
<evidence type="ECO:0000256" key="2">
    <source>
        <dbReference type="ARBA" id="ARBA00006432"/>
    </source>
</evidence>
<evidence type="ECO:0000256" key="3">
    <source>
        <dbReference type="ARBA" id="ARBA00023140"/>
    </source>
</evidence>
<sequence>MSLSENLAAFLTESCYKRGDVLAIALPNLPEYAIALLGALRAGLAVTPVNPVYNAEEIGYQLGNSGANIVVTYPERSAVVEAGAERAVQGGLPLMLVGSGGGRLLGSRDLLEVARMEPPTVSHGKLVDQGNSAPSKQLALLPYSSGTTGIPKGVRLTHGNVTANNSQISHPSIKFVRDTTKEFQDVIPCVLPFFHIYGLTVTMLSYLKMGAKLVTLPRFEPESFLKVLKDYKTTILHVVPPLVQFMASHPGVTPAHLDTLRATVNGAASISVQDAERLLTKKKHVIVSGYGLTETSPAITSAHNTSTDLDTVGSPLSDTQIKIIDPQTGLIQDPNRPGEICCRGPQVMSGYHNNEEATSETLKGGWLHTGDVGYFKKGQLYIVERLKELIKVKGFQVAPVELEEILKGHPSVADVAVVGKPDRRSGELPVAFVVLNNAARVPTKSEIKEYLAARVAEYKRLDAVAFVQSIPKSSTGKILRRELRETLAEG</sequence>
<feature type="domain" description="AMP-binding enzyme C-terminal" evidence="5">
    <location>
        <begin position="401"/>
        <end position="477"/>
    </location>
</feature>
<dbReference type="Pfam" id="PF13193">
    <property type="entry name" value="AMP-binding_C"/>
    <property type="match status" value="1"/>
</dbReference>
<dbReference type="Pfam" id="PF00501">
    <property type="entry name" value="AMP-binding"/>
    <property type="match status" value="1"/>
</dbReference>
<dbReference type="PANTHER" id="PTHR24096:SF422">
    <property type="entry name" value="BCDNA.GH02901"/>
    <property type="match status" value="1"/>
</dbReference>
<name>A0ABD0Z5G0_9HEMI</name>
<comment type="similarity">
    <text evidence="2">Belongs to the ATP-dependent AMP-binding enzyme family.</text>
</comment>
<dbReference type="InterPro" id="IPR020845">
    <property type="entry name" value="AMP-binding_CS"/>
</dbReference>
<evidence type="ECO:0000313" key="7">
    <source>
        <dbReference type="Proteomes" id="UP001558652"/>
    </source>
</evidence>
<evidence type="ECO:0000313" key="6">
    <source>
        <dbReference type="EMBL" id="KAL1138967.1"/>
    </source>
</evidence>
<proteinExistence type="inferred from homology"/>
<dbReference type="AlphaFoldDB" id="A0ABD0Z5G0"/>
<protein>
    <recommendedName>
        <fullName evidence="8">4-coumarate--CoA ligase</fullName>
    </recommendedName>
</protein>
<dbReference type="Gene3D" id="2.30.38.10">
    <property type="entry name" value="Luciferase, Domain 3"/>
    <property type="match status" value="1"/>
</dbReference>
<dbReference type="FunFam" id="3.30.300.30:FF:000007">
    <property type="entry name" value="4-coumarate--CoA ligase 2"/>
    <property type="match status" value="1"/>
</dbReference>
<organism evidence="6 7">
    <name type="scientific">Ranatra chinensis</name>
    <dbReference type="NCBI Taxonomy" id="642074"/>
    <lineage>
        <taxon>Eukaryota</taxon>
        <taxon>Metazoa</taxon>
        <taxon>Ecdysozoa</taxon>
        <taxon>Arthropoda</taxon>
        <taxon>Hexapoda</taxon>
        <taxon>Insecta</taxon>
        <taxon>Pterygota</taxon>
        <taxon>Neoptera</taxon>
        <taxon>Paraneoptera</taxon>
        <taxon>Hemiptera</taxon>
        <taxon>Heteroptera</taxon>
        <taxon>Panheteroptera</taxon>
        <taxon>Nepomorpha</taxon>
        <taxon>Nepidae</taxon>
        <taxon>Ranatrinae</taxon>
        <taxon>Ranatra</taxon>
    </lineage>
</organism>
<dbReference type="SUPFAM" id="SSF56801">
    <property type="entry name" value="Acetyl-CoA synthetase-like"/>
    <property type="match status" value="1"/>
</dbReference>
<dbReference type="PROSITE" id="PS00455">
    <property type="entry name" value="AMP_BINDING"/>
    <property type="match status" value="1"/>
</dbReference>